<feature type="compositionally biased region" description="Basic and acidic residues" evidence="1">
    <location>
        <begin position="178"/>
        <end position="190"/>
    </location>
</feature>
<keyword evidence="3" id="KW-0255">Endonuclease</keyword>
<gene>
    <name evidence="3" type="ORF">POF50_009130</name>
</gene>
<dbReference type="Pfam" id="PF14279">
    <property type="entry name" value="HNH_5"/>
    <property type="match status" value="1"/>
</dbReference>
<dbReference type="InterPro" id="IPR052892">
    <property type="entry name" value="NA-targeting_endonuclease"/>
</dbReference>
<dbReference type="InterPro" id="IPR029471">
    <property type="entry name" value="HNH_5"/>
</dbReference>
<protein>
    <submittedName>
        <fullName evidence="3">HNH endonuclease signature motif containing protein</fullName>
        <ecNumber evidence="3">3.1.-.-</ecNumber>
    </submittedName>
</protein>
<feature type="region of interest" description="Disordered" evidence="1">
    <location>
        <begin position="215"/>
        <end position="250"/>
    </location>
</feature>
<keyword evidence="3" id="KW-0540">Nuclease</keyword>
<name>A0AA90H7R6_9ACTN</name>
<dbReference type="CDD" id="cd00085">
    <property type="entry name" value="HNHc"/>
    <property type="match status" value="1"/>
</dbReference>
<dbReference type="SMART" id="SM00507">
    <property type="entry name" value="HNHc"/>
    <property type="match status" value="1"/>
</dbReference>
<accession>A0AA90H7R6</accession>
<feature type="domain" description="HNH nuclease" evidence="2">
    <location>
        <begin position="16"/>
        <end position="70"/>
    </location>
</feature>
<feature type="compositionally biased region" description="Basic and acidic residues" evidence="1">
    <location>
        <begin position="222"/>
        <end position="241"/>
    </location>
</feature>
<dbReference type="PANTHER" id="PTHR33877">
    <property type="entry name" value="SLL1193 PROTEIN"/>
    <property type="match status" value="1"/>
</dbReference>
<proteinExistence type="predicted"/>
<comment type="caution">
    <text evidence="3">The sequence shown here is derived from an EMBL/GenBank/DDBJ whole genome shotgun (WGS) entry which is preliminary data.</text>
</comment>
<feature type="region of interest" description="Disordered" evidence="1">
    <location>
        <begin position="268"/>
        <end position="294"/>
    </location>
</feature>
<evidence type="ECO:0000313" key="3">
    <source>
        <dbReference type="EMBL" id="MDI5969502.1"/>
    </source>
</evidence>
<evidence type="ECO:0000259" key="2">
    <source>
        <dbReference type="SMART" id="SM00507"/>
    </source>
</evidence>
<dbReference type="AlphaFoldDB" id="A0AA90H7R6"/>
<organism evidence="3">
    <name type="scientific">Streptantibioticus silvisoli</name>
    <dbReference type="NCBI Taxonomy" id="2705255"/>
    <lineage>
        <taxon>Bacteria</taxon>
        <taxon>Bacillati</taxon>
        <taxon>Actinomycetota</taxon>
        <taxon>Actinomycetes</taxon>
        <taxon>Kitasatosporales</taxon>
        <taxon>Streptomycetaceae</taxon>
        <taxon>Streptantibioticus</taxon>
    </lineage>
</organism>
<dbReference type="EMBL" id="JABXJJ020000010">
    <property type="protein sequence ID" value="MDI5969502.1"/>
    <property type="molecule type" value="Genomic_DNA"/>
</dbReference>
<dbReference type="InterPro" id="IPR003615">
    <property type="entry name" value="HNH_nuc"/>
</dbReference>
<reference evidence="3" key="1">
    <citation type="submission" date="2023-05" db="EMBL/GenBank/DDBJ databases">
        <title>Streptantibioticus silvisoli sp. nov., acidotolerant actinomycetes 1 from pine litter.</title>
        <authorList>
            <person name="Swiecimska M."/>
            <person name="Golinska P."/>
            <person name="Sangal V."/>
            <person name="Wachnowicz B."/>
            <person name="Goodfellow M."/>
        </authorList>
    </citation>
    <scope>NUCLEOTIDE SEQUENCE</scope>
    <source>
        <strain evidence="3">SL13</strain>
    </source>
</reference>
<dbReference type="PANTHER" id="PTHR33877:SF2">
    <property type="entry name" value="OS07G0170200 PROTEIN"/>
    <property type="match status" value="1"/>
</dbReference>
<dbReference type="RefSeq" id="WP_271316218.1">
    <property type="nucleotide sequence ID" value="NZ_JABXJJ020000010.1"/>
</dbReference>
<dbReference type="Gene3D" id="1.10.30.50">
    <property type="match status" value="1"/>
</dbReference>
<feature type="region of interest" description="Disordered" evidence="1">
    <location>
        <begin position="140"/>
        <end position="195"/>
    </location>
</feature>
<dbReference type="EC" id="3.1.-.-" evidence="3"/>
<sequence length="294" mass="30693">MSRHATPRLNAARRRAKKRSLAARDGAWCRYCGKLFADLTLATIDHVAPLSLFNTWANEHLVLACRPCNDAKADRIPLLLALLLNTTVHAATGGVHGGVSGVHGGDTAGGSPPDSGRAIRAWVAPQVAGPASVLPATEQTAPLVATGDTPTVTTGVRLPGVDTEVADRAPGAPIVNAGEHRSPDREHDRSTVNSPTARALTLPVWVLLARLAAAHESTGEAPTERTVKPGERSRGDQREQRSVSAPGSGAVRTVVCTPIDPTVTANERAVRTASESADRTPCAAPIARTMEEAA</sequence>
<evidence type="ECO:0000256" key="1">
    <source>
        <dbReference type="SAM" id="MobiDB-lite"/>
    </source>
</evidence>
<dbReference type="GO" id="GO:0004519">
    <property type="term" value="F:endonuclease activity"/>
    <property type="evidence" value="ECO:0007669"/>
    <property type="project" value="UniProtKB-KW"/>
</dbReference>
<keyword evidence="3" id="KW-0378">Hydrolase</keyword>
<dbReference type="GO" id="GO:0016787">
    <property type="term" value="F:hydrolase activity"/>
    <property type="evidence" value="ECO:0007669"/>
    <property type="project" value="UniProtKB-KW"/>
</dbReference>